<gene>
    <name evidence="2" type="ORF">Theos_2327</name>
</gene>
<dbReference type="Gene3D" id="1.20.120.330">
    <property type="entry name" value="Nucleotidyltransferases domain 2"/>
    <property type="match status" value="1"/>
</dbReference>
<organism evidence="2 3">
    <name type="scientific">Thermus oshimai JL-2</name>
    <dbReference type="NCBI Taxonomy" id="751945"/>
    <lineage>
        <taxon>Bacteria</taxon>
        <taxon>Thermotogati</taxon>
        <taxon>Deinococcota</taxon>
        <taxon>Deinococci</taxon>
        <taxon>Thermales</taxon>
        <taxon>Thermaceae</taxon>
        <taxon>Thermus</taxon>
    </lineage>
</organism>
<name>K7R208_THEOS</name>
<dbReference type="InterPro" id="IPR007842">
    <property type="entry name" value="HEPN_dom"/>
</dbReference>
<reference evidence="2 3" key="1">
    <citation type="journal article" date="2013" name="Genome Announc.">
        <title>Whole Genome Sequencing of Thermus oshimai JL-2 and Thermus thermophilus JL-18, Incomplete Denitrifiers from the United States Great Basin.</title>
        <authorList>
            <person name="Murugapiran S.K."/>
            <person name="Huntemann M."/>
            <person name="Wei C.L."/>
            <person name="Han J."/>
            <person name="Detter J.C."/>
            <person name="Han C.S."/>
            <person name="Erkkila T.H."/>
            <person name="Teshima H."/>
            <person name="Chen A."/>
            <person name="Kyrpides N."/>
            <person name="Mavrommatis K."/>
            <person name="Markowitz V."/>
            <person name="Szeto E."/>
            <person name="Ivanova N."/>
            <person name="Pagani I."/>
            <person name="Lam J."/>
            <person name="McDonald A.I."/>
            <person name="Dodsworth J.A."/>
            <person name="Pati A."/>
            <person name="Goodwin L."/>
            <person name="Peters L."/>
            <person name="Pitluck S."/>
            <person name="Woyke T."/>
            <person name="Hedlund B.P."/>
        </authorList>
    </citation>
    <scope>NUCLEOTIDE SEQUENCE</scope>
    <source>
        <strain evidence="2 3">JL-2</strain>
        <plasmid evidence="2">pTHEOS01</plasmid>
    </source>
</reference>
<sequence length="136" mass="15177">MERSRDFLLQAGRDLELARLALKEGFYEWAAFSAQQAAEKAVKAVFQRLGALAWGHSVGALLERLSQNVAVAEELLDAASELDKAYLPARYPDALPEGAPFQRYRRPEAQRLLEHAEAIYVFCKDLLSRMDQGGAP</sequence>
<evidence type="ECO:0000259" key="1">
    <source>
        <dbReference type="PROSITE" id="PS50910"/>
    </source>
</evidence>
<keyword evidence="2" id="KW-0614">Plasmid</keyword>
<evidence type="ECO:0000313" key="2">
    <source>
        <dbReference type="EMBL" id="AFV77315.1"/>
    </source>
</evidence>
<dbReference type="PROSITE" id="PS50910">
    <property type="entry name" value="HEPN"/>
    <property type="match status" value="1"/>
</dbReference>
<dbReference type="RefSeq" id="WP_015065312.1">
    <property type="nucleotide sequence ID" value="NC_019387.1"/>
</dbReference>
<dbReference type="PATRIC" id="fig|751945.3.peg.2267"/>
<geneLocation type="plasmid" evidence="2 3">
    <name>pTHEOS01</name>
</geneLocation>
<dbReference type="Proteomes" id="UP000000211">
    <property type="component" value="Plasmid pTHEOS01"/>
</dbReference>
<dbReference type="SMART" id="SM00748">
    <property type="entry name" value="HEPN"/>
    <property type="match status" value="1"/>
</dbReference>
<evidence type="ECO:0000313" key="3">
    <source>
        <dbReference type="Proteomes" id="UP000000211"/>
    </source>
</evidence>
<dbReference type="SUPFAM" id="SSF81593">
    <property type="entry name" value="Nucleotidyltransferase substrate binding subunit/domain"/>
    <property type="match status" value="1"/>
</dbReference>
<accession>K7R208</accession>
<feature type="domain" description="HEPN" evidence="1">
    <location>
        <begin position="8"/>
        <end position="119"/>
    </location>
</feature>
<dbReference type="KEGG" id="tos:Theos_2327"/>
<proteinExistence type="predicted"/>
<dbReference type="EMBL" id="CP003250">
    <property type="protein sequence ID" value="AFV77315.1"/>
    <property type="molecule type" value="Genomic_DNA"/>
</dbReference>
<protein>
    <recommendedName>
        <fullName evidence="1">HEPN domain-containing protein</fullName>
    </recommendedName>
</protein>
<dbReference type="Pfam" id="PF05168">
    <property type="entry name" value="HEPN"/>
    <property type="match status" value="1"/>
</dbReference>
<dbReference type="HOGENOM" id="CLU_123170_2_1_0"/>
<keyword evidence="3" id="KW-1185">Reference proteome</keyword>
<dbReference type="OrthoDB" id="32815at2"/>
<dbReference type="AlphaFoldDB" id="K7R208"/>